<dbReference type="SMART" id="SM00343">
    <property type="entry name" value="ZnF_C2HC"/>
    <property type="match status" value="1"/>
</dbReference>
<dbReference type="Gene3D" id="4.10.60.10">
    <property type="entry name" value="Zinc finger, CCHC-type"/>
    <property type="match status" value="1"/>
</dbReference>
<evidence type="ECO:0000259" key="4">
    <source>
        <dbReference type="PROSITE" id="PS50158"/>
    </source>
</evidence>
<sequence length="158" mass="17265">MKELAALGSEITNEDFSITLLTSLPDSWDPFISAIDSVMLKESHKLIARTLEEDRRLRARAGDTALAAKYNPNITCYNCNKKGHISSNCREPKKANGRGKKNRGGKGKGNSQKPDQAHQASDNFAFVTQSTNDIAFAAHLPADSMLADSTATSHIFRD</sequence>
<dbReference type="GO" id="GO:0003676">
    <property type="term" value="F:nucleic acid binding"/>
    <property type="evidence" value="ECO:0007669"/>
    <property type="project" value="InterPro"/>
</dbReference>
<keyword evidence="2" id="KW-0479">Metal-binding</keyword>
<reference evidence="5" key="2">
    <citation type="submission" date="2021-10" db="EMBL/GenBank/DDBJ databases">
        <title>Phylogenomics reveals ancestral predisposition of the termite-cultivated fungus Termitomyces towards a domesticated lifestyle.</title>
        <authorList>
            <person name="Auxier B."/>
            <person name="Grum-Grzhimaylo A."/>
            <person name="Cardenas M.E."/>
            <person name="Lodge J.D."/>
            <person name="Laessoe T."/>
            <person name="Pedersen O."/>
            <person name="Smith M.E."/>
            <person name="Kuyper T.W."/>
            <person name="Franco-Molano E.A."/>
            <person name="Baroni T.J."/>
            <person name="Aanen D.K."/>
        </authorList>
    </citation>
    <scope>NUCLEOTIDE SEQUENCE</scope>
    <source>
        <strain evidence="5">AP01</strain>
        <tissue evidence="5">Mycelium</tissue>
    </source>
</reference>
<keyword evidence="6" id="KW-1185">Reference proteome</keyword>
<keyword evidence="1" id="KW-0507">mRNA processing</keyword>
<dbReference type="SUPFAM" id="SSF57756">
    <property type="entry name" value="Retrovirus zinc finger-like domains"/>
    <property type="match status" value="1"/>
</dbReference>
<dbReference type="InterPro" id="IPR036875">
    <property type="entry name" value="Znf_CCHC_sf"/>
</dbReference>
<dbReference type="PROSITE" id="PS50158">
    <property type="entry name" value="ZF_CCHC"/>
    <property type="match status" value="1"/>
</dbReference>
<dbReference type="Pfam" id="PF14223">
    <property type="entry name" value="Retrotran_gag_2"/>
    <property type="match status" value="1"/>
</dbReference>
<name>A0A9P7FRN0_9AGAR</name>
<evidence type="ECO:0000313" key="6">
    <source>
        <dbReference type="Proteomes" id="UP000775547"/>
    </source>
</evidence>
<evidence type="ECO:0000256" key="3">
    <source>
        <dbReference type="SAM" id="MobiDB-lite"/>
    </source>
</evidence>
<evidence type="ECO:0000256" key="1">
    <source>
        <dbReference type="ARBA" id="ARBA00022664"/>
    </source>
</evidence>
<keyword evidence="2" id="KW-0862">Zinc</keyword>
<dbReference type="InterPro" id="IPR001878">
    <property type="entry name" value="Znf_CCHC"/>
</dbReference>
<dbReference type="OrthoDB" id="2847449at2759"/>
<dbReference type="AlphaFoldDB" id="A0A9P7FRN0"/>
<proteinExistence type="predicted"/>
<gene>
    <name evidence="5" type="ORF">DXG03_005579</name>
</gene>
<evidence type="ECO:0000256" key="2">
    <source>
        <dbReference type="PROSITE-ProRule" id="PRU00047"/>
    </source>
</evidence>
<reference evidence="5" key="1">
    <citation type="submission" date="2020-07" db="EMBL/GenBank/DDBJ databases">
        <authorList>
            <person name="Nieuwenhuis M."/>
            <person name="Van De Peppel L.J.J."/>
        </authorList>
    </citation>
    <scope>NUCLEOTIDE SEQUENCE</scope>
    <source>
        <strain evidence="5">AP01</strain>
        <tissue evidence="5">Mycelium</tissue>
    </source>
</reference>
<feature type="compositionally biased region" description="Basic residues" evidence="3">
    <location>
        <begin position="95"/>
        <end position="106"/>
    </location>
</feature>
<dbReference type="GO" id="GO:0008270">
    <property type="term" value="F:zinc ion binding"/>
    <property type="evidence" value="ECO:0007669"/>
    <property type="project" value="UniProtKB-KW"/>
</dbReference>
<dbReference type="GO" id="GO:0006397">
    <property type="term" value="P:mRNA processing"/>
    <property type="evidence" value="ECO:0007669"/>
    <property type="project" value="UniProtKB-KW"/>
</dbReference>
<keyword evidence="2" id="KW-0863">Zinc-finger</keyword>
<dbReference type="Proteomes" id="UP000775547">
    <property type="component" value="Unassembled WGS sequence"/>
</dbReference>
<organism evidence="5 6">
    <name type="scientific">Asterophora parasitica</name>
    <dbReference type="NCBI Taxonomy" id="117018"/>
    <lineage>
        <taxon>Eukaryota</taxon>
        <taxon>Fungi</taxon>
        <taxon>Dikarya</taxon>
        <taxon>Basidiomycota</taxon>
        <taxon>Agaricomycotina</taxon>
        <taxon>Agaricomycetes</taxon>
        <taxon>Agaricomycetidae</taxon>
        <taxon>Agaricales</taxon>
        <taxon>Tricholomatineae</taxon>
        <taxon>Lyophyllaceae</taxon>
        <taxon>Asterophora</taxon>
    </lineage>
</organism>
<dbReference type="EMBL" id="JABCKV010003452">
    <property type="protein sequence ID" value="KAG5635013.1"/>
    <property type="molecule type" value="Genomic_DNA"/>
</dbReference>
<feature type="region of interest" description="Disordered" evidence="3">
    <location>
        <begin position="84"/>
        <end position="119"/>
    </location>
</feature>
<comment type="caution">
    <text evidence="5">The sequence shown here is derived from an EMBL/GenBank/DDBJ whole genome shotgun (WGS) entry which is preliminary data.</text>
</comment>
<accession>A0A9P7FRN0</accession>
<protein>
    <recommendedName>
        <fullName evidence="4">CCHC-type domain-containing protein</fullName>
    </recommendedName>
</protein>
<feature type="domain" description="CCHC-type" evidence="4">
    <location>
        <begin position="76"/>
        <end position="91"/>
    </location>
</feature>
<dbReference type="Pfam" id="PF00098">
    <property type="entry name" value="zf-CCHC"/>
    <property type="match status" value="1"/>
</dbReference>
<evidence type="ECO:0000313" key="5">
    <source>
        <dbReference type="EMBL" id="KAG5635013.1"/>
    </source>
</evidence>